<dbReference type="InterPro" id="IPR024234">
    <property type="entry name" value="DUF3801"/>
</dbReference>
<dbReference type="Pfam" id="PF12687">
    <property type="entry name" value="DUF3801"/>
    <property type="match status" value="1"/>
</dbReference>
<dbReference type="RefSeq" id="WP_074890408.1">
    <property type="nucleotide sequence ID" value="NZ_FOXO01000025.1"/>
</dbReference>
<name>A0A1I5WU89_9FIRM</name>
<sequence length="158" mass="18389">MQEEVEREAINLAVSSTKLSWRLIVGAVRAYINHRRQKQMMGPKRYRGKQTVKQLLSQDQGATSMLVGDEGIKDFQRIAKRYGVDFAITKDKSVDPPKYTVFFKAKDLDALEAVMNEFEERKAFKKERPSVLHQLDIYKEKAKEQIVKAKIRVKEMVR</sequence>
<keyword evidence="2" id="KW-1185">Reference proteome</keyword>
<proteinExistence type="predicted"/>
<evidence type="ECO:0000313" key="1">
    <source>
        <dbReference type="EMBL" id="SFQ23158.1"/>
    </source>
</evidence>
<protein>
    <recommendedName>
        <fullName evidence="3">PcfB family protein</fullName>
    </recommendedName>
</protein>
<accession>A0A1I5WU89</accession>
<dbReference type="OrthoDB" id="9811478at2"/>
<reference evidence="2" key="1">
    <citation type="submission" date="2016-10" db="EMBL/GenBank/DDBJ databases">
        <authorList>
            <person name="Varghese N."/>
            <person name="Submissions S."/>
        </authorList>
    </citation>
    <scope>NUCLEOTIDE SEQUENCE [LARGE SCALE GENOMIC DNA]</scope>
    <source>
        <strain evidence="2">P18</strain>
    </source>
</reference>
<dbReference type="Proteomes" id="UP000182624">
    <property type="component" value="Unassembled WGS sequence"/>
</dbReference>
<gene>
    <name evidence="1" type="ORF">SAMN04487928_12527</name>
</gene>
<organism evidence="1 2">
    <name type="scientific">Butyrivibrio proteoclasticus</name>
    <dbReference type="NCBI Taxonomy" id="43305"/>
    <lineage>
        <taxon>Bacteria</taxon>
        <taxon>Bacillati</taxon>
        <taxon>Bacillota</taxon>
        <taxon>Clostridia</taxon>
        <taxon>Lachnospirales</taxon>
        <taxon>Lachnospiraceae</taxon>
        <taxon>Butyrivibrio</taxon>
    </lineage>
</organism>
<dbReference type="AlphaFoldDB" id="A0A1I5WU89"/>
<evidence type="ECO:0008006" key="3">
    <source>
        <dbReference type="Google" id="ProtNLM"/>
    </source>
</evidence>
<evidence type="ECO:0000313" key="2">
    <source>
        <dbReference type="Proteomes" id="UP000182624"/>
    </source>
</evidence>
<dbReference type="EMBL" id="FOXO01000025">
    <property type="protein sequence ID" value="SFQ23158.1"/>
    <property type="molecule type" value="Genomic_DNA"/>
</dbReference>